<accession>D9D5K6</accession>
<feature type="compositionally biased region" description="Acidic residues" evidence="1">
    <location>
        <begin position="53"/>
        <end position="62"/>
    </location>
</feature>
<feature type="region of interest" description="Disordered" evidence="1">
    <location>
        <begin position="14"/>
        <end position="75"/>
    </location>
</feature>
<evidence type="ECO:0000313" key="3">
    <source>
        <dbReference type="Proteomes" id="UP000129308"/>
    </source>
</evidence>
<reference evidence="2 3" key="1">
    <citation type="journal article" date="2011" name="J. Gen. Virol.">
        <title>Genomic analysis of the first laboratory-mouse papillomavirus.</title>
        <authorList>
            <person name="Joh J."/>
            <person name="Jenson A.B."/>
            <person name="King W."/>
            <person name="Proctor M."/>
            <person name="Ingle A."/>
            <person name="Sundberg J.P."/>
            <person name="Ghim S.J."/>
        </authorList>
    </citation>
    <scope>NUCLEOTIDE SEQUENCE [LARGE SCALE GENOMIC DNA]</scope>
    <source>
        <strain evidence="2">MusPV</strain>
    </source>
</reference>
<sequence>IINTKLLNLLLIAPPQPKKGIKKQPDGPKTTPPRRELFPPTPLTQPPPPETPFGDEAEEYDSDKENDKPASGKLGQALQRLQQDLRDLQDLVNQTTAGITILIGQ</sequence>
<gene>
    <name evidence="2" type="primary">E4</name>
</gene>
<dbReference type="Proteomes" id="UP000129308">
    <property type="component" value="Segment"/>
</dbReference>
<dbReference type="KEGG" id="vg:9434041"/>
<protein>
    <submittedName>
        <fullName evidence="2">E4</fullName>
    </submittedName>
</protein>
<proteinExistence type="predicted"/>
<feature type="compositionally biased region" description="Pro residues" evidence="1">
    <location>
        <begin position="39"/>
        <end position="51"/>
    </location>
</feature>
<feature type="non-terminal residue" evidence="2">
    <location>
        <position position="1"/>
    </location>
</feature>
<organism evidence="2 3">
    <name type="scientific">Mus musculus papillomavirus type 1</name>
    <dbReference type="NCBI Taxonomy" id="763552"/>
    <lineage>
        <taxon>Viruses</taxon>
        <taxon>Monodnaviria</taxon>
        <taxon>Shotokuvirae</taxon>
        <taxon>Cossaviricota</taxon>
        <taxon>Papovaviricetes</taxon>
        <taxon>Zurhausenvirales</taxon>
        <taxon>Papillomaviridae</taxon>
        <taxon>Firstpapillomavirinae</taxon>
        <taxon>Pipapillomavirus</taxon>
        <taxon>Pipapillomavirus 2</taxon>
    </lineage>
</organism>
<evidence type="ECO:0000256" key="1">
    <source>
        <dbReference type="SAM" id="MobiDB-lite"/>
    </source>
</evidence>
<evidence type="ECO:0000313" key="2">
    <source>
        <dbReference type="EMBL" id="ADG63123.1"/>
    </source>
</evidence>
<dbReference type="GeneID" id="9434041"/>
<name>D9D5K6_9PAPI</name>
<dbReference type="EMBL" id="GU808564">
    <property type="protein sequence ID" value="ADG63123.1"/>
    <property type="molecule type" value="Genomic_DNA"/>
</dbReference>
<dbReference type="RefSeq" id="YP_003778196.1">
    <property type="nucleotide sequence ID" value="NC_014326.1"/>
</dbReference>